<dbReference type="SUPFAM" id="SSF55383">
    <property type="entry name" value="Copper amine oxidase, domain N"/>
    <property type="match status" value="1"/>
</dbReference>
<feature type="domain" description="NodB homology" evidence="1">
    <location>
        <begin position="126"/>
        <end position="311"/>
    </location>
</feature>
<protein>
    <submittedName>
        <fullName evidence="2">Polysaccharide deacetylase</fullName>
    </submittedName>
</protein>
<dbReference type="InterPro" id="IPR050248">
    <property type="entry name" value="Polysacc_deacetylase_ArnD"/>
</dbReference>
<evidence type="ECO:0000259" key="1">
    <source>
        <dbReference type="PROSITE" id="PS51677"/>
    </source>
</evidence>
<evidence type="ECO:0000313" key="3">
    <source>
        <dbReference type="Proteomes" id="UP000187412"/>
    </source>
</evidence>
<dbReference type="Pfam" id="PF07833">
    <property type="entry name" value="Cu_amine_oxidN1"/>
    <property type="match status" value="1"/>
</dbReference>
<sequence length="476" mass="51732">MKDSKSTQIRRILIRGLLAMAIILLVKPDWETGQSSASSKMYPLQAGKIEPALSKNNLPAAQTQDLPAPAVNSGGSASPAPVVSTAITSTQNLQNPEDSAAISALVKSQDAPAAAVVAAASKKIQKTVYLTFDDGPSKVTAKVLEILRQQEVKATFFVLGEQARSRPELINAIWEQGHVIGNHTYNHNYHDLYSGFTEFWTQIKQTEEIVREITGVRPQLVRAPGGTFGHFDATYFDLLKQAGYSVMDWTVDSGDSRRRGVPASEILQGSVADMSSSQVILLLHDGAGHEESAKALPKIIERYKAAGYNFGQLDASQQPVHFRVSATMAGANRSKPPQDWIHSNIVPNAGLFAPGKPLVLEVGRLETKLDPGEYRISQGQYMVPLRAVIERLGGRVSWDSASRSGLIAWNGRNLTVDALQKQLKLALPDGSLETRGAEVQMIGSSLWISLRELLTTAGHLPQEARATAEERRVKTT</sequence>
<dbReference type="Proteomes" id="UP000187412">
    <property type="component" value="Unassembled WGS sequence"/>
</dbReference>
<dbReference type="PROSITE" id="PS51677">
    <property type="entry name" value="NODB"/>
    <property type="match status" value="1"/>
</dbReference>
<accession>A0ABX3GUE8</accession>
<dbReference type="RefSeq" id="WP_076114280.1">
    <property type="nucleotide sequence ID" value="NZ_MPTB01000068.1"/>
</dbReference>
<dbReference type="EMBL" id="MPTB01000068">
    <property type="protein sequence ID" value="OMD37513.1"/>
    <property type="molecule type" value="Genomic_DNA"/>
</dbReference>
<organism evidence="2 3">
    <name type="scientific">Paenibacillus borealis</name>
    <dbReference type="NCBI Taxonomy" id="160799"/>
    <lineage>
        <taxon>Bacteria</taxon>
        <taxon>Bacillati</taxon>
        <taxon>Bacillota</taxon>
        <taxon>Bacilli</taxon>
        <taxon>Bacillales</taxon>
        <taxon>Paenibacillaceae</taxon>
        <taxon>Paenibacillus</taxon>
    </lineage>
</organism>
<dbReference type="InterPro" id="IPR011330">
    <property type="entry name" value="Glyco_hydro/deAcase_b/a-brl"/>
</dbReference>
<dbReference type="PANTHER" id="PTHR10587:SF125">
    <property type="entry name" value="POLYSACCHARIDE DEACETYLASE YHEN-RELATED"/>
    <property type="match status" value="1"/>
</dbReference>
<dbReference type="Gene3D" id="3.20.20.370">
    <property type="entry name" value="Glycoside hydrolase/deacetylase"/>
    <property type="match status" value="1"/>
</dbReference>
<proteinExistence type="predicted"/>
<dbReference type="InterPro" id="IPR036582">
    <property type="entry name" value="Mao_N_sf"/>
</dbReference>
<reference evidence="2 3" key="1">
    <citation type="submission" date="2016-10" db="EMBL/GenBank/DDBJ databases">
        <title>Paenibacillus species isolates.</title>
        <authorList>
            <person name="Beno S.M."/>
        </authorList>
    </citation>
    <scope>NUCLEOTIDE SEQUENCE [LARGE SCALE GENOMIC DNA]</scope>
    <source>
        <strain evidence="2 3">FSL H7-0744</strain>
    </source>
</reference>
<comment type="caution">
    <text evidence="2">The sequence shown here is derived from an EMBL/GenBank/DDBJ whole genome shotgun (WGS) entry which is preliminary data.</text>
</comment>
<dbReference type="CDD" id="cd10944">
    <property type="entry name" value="CE4_SmPgdA_like"/>
    <property type="match status" value="1"/>
</dbReference>
<name>A0ABX3GUE8_PAEBO</name>
<dbReference type="InterPro" id="IPR012854">
    <property type="entry name" value="Cu_amine_oxidase-like_N"/>
</dbReference>
<evidence type="ECO:0000313" key="2">
    <source>
        <dbReference type="EMBL" id="OMD37513.1"/>
    </source>
</evidence>
<dbReference type="SUPFAM" id="SSF88713">
    <property type="entry name" value="Glycoside hydrolase/deacetylase"/>
    <property type="match status" value="1"/>
</dbReference>
<keyword evidence="3" id="KW-1185">Reference proteome</keyword>
<dbReference type="PANTHER" id="PTHR10587">
    <property type="entry name" value="GLYCOSYL TRANSFERASE-RELATED"/>
    <property type="match status" value="1"/>
</dbReference>
<dbReference type="Pfam" id="PF01522">
    <property type="entry name" value="Polysacc_deac_1"/>
    <property type="match status" value="1"/>
</dbReference>
<gene>
    <name evidence="2" type="ORF">BSK56_31195</name>
</gene>
<dbReference type="InterPro" id="IPR002509">
    <property type="entry name" value="NODB_dom"/>
</dbReference>